<gene>
    <name evidence="2" type="ORF">LK12_11435</name>
</gene>
<evidence type="ECO:0000256" key="1">
    <source>
        <dbReference type="SAM" id="MobiDB-lite"/>
    </source>
</evidence>
<organism evidence="2 3">
    <name type="scientific">Novosphingobium malaysiense</name>
    <dbReference type="NCBI Taxonomy" id="1348853"/>
    <lineage>
        <taxon>Bacteria</taxon>
        <taxon>Pseudomonadati</taxon>
        <taxon>Pseudomonadota</taxon>
        <taxon>Alphaproteobacteria</taxon>
        <taxon>Sphingomonadales</taxon>
        <taxon>Sphingomonadaceae</taxon>
        <taxon>Novosphingobium</taxon>
    </lineage>
</organism>
<keyword evidence="3" id="KW-1185">Reference proteome</keyword>
<evidence type="ECO:0008006" key="4">
    <source>
        <dbReference type="Google" id="ProtNLM"/>
    </source>
</evidence>
<accession>A0A0B1ZJZ2</accession>
<protein>
    <recommendedName>
        <fullName evidence="4">DUF5343 domain-containing protein</fullName>
    </recommendedName>
</protein>
<evidence type="ECO:0000313" key="2">
    <source>
        <dbReference type="EMBL" id="KHK91445.1"/>
    </source>
</evidence>
<feature type="region of interest" description="Disordered" evidence="1">
    <location>
        <begin position="134"/>
        <end position="195"/>
    </location>
</feature>
<sequence>MAEKVRYPQIPSTVWWGVRAILHKTPNVTVDERLLGVQLGVQEAAARAYINELKNVGILTEEGKATPIAQKWRLDESYAEAVSQIVKDIYPEGLLHLAPPGDADRQKVVSWFLHEGLGQGSAGNKAATYLLISSPTPNEAPRSNAKSSQGDGAPKTRSPRSSRSVSKNARSSDENPTRREGNDRNVSPPRTGADAFPLNINVQIHISADAGSEQIESIFQAMRRYLYDAPDS</sequence>
<dbReference type="RefSeq" id="WP_039283607.1">
    <property type="nucleotide sequence ID" value="NZ_JTDI01000003.1"/>
</dbReference>
<name>A0A0B1ZJZ2_9SPHN</name>
<reference evidence="2 3" key="1">
    <citation type="submission" date="2014-10" db="EMBL/GenBank/DDBJ databases">
        <title>Genome sequence of Novosphingobium malaysiense MUSC 273(T).</title>
        <authorList>
            <person name="Lee L.-H."/>
        </authorList>
    </citation>
    <scope>NUCLEOTIDE SEQUENCE [LARGE SCALE GENOMIC DNA]</scope>
    <source>
        <strain evidence="2 3">MUSC 273</strain>
    </source>
</reference>
<dbReference type="OrthoDB" id="7553541at2"/>
<evidence type="ECO:0000313" key="3">
    <source>
        <dbReference type="Proteomes" id="UP000031057"/>
    </source>
</evidence>
<dbReference type="EMBL" id="JTDI01000003">
    <property type="protein sequence ID" value="KHK91445.1"/>
    <property type="molecule type" value="Genomic_DNA"/>
</dbReference>
<dbReference type="AlphaFoldDB" id="A0A0B1ZJZ2"/>
<feature type="compositionally biased region" description="Basic and acidic residues" evidence="1">
    <location>
        <begin position="170"/>
        <end position="183"/>
    </location>
</feature>
<comment type="caution">
    <text evidence="2">The sequence shown here is derived from an EMBL/GenBank/DDBJ whole genome shotgun (WGS) entry which is preliminary data.</text>
</comment>
<dbReference type="Proteomes" id="UP000031057">
    <property type="component" value="Unassembled WGS sequence"/>
</dbReference>
<proteinExistence type="predicted"/>